<comment type="subcellular location">
    <subcellularLocation>
        <location evidence="1">Nucleus</location>
    </subcellularLocation>
</comment>
<dbReference type="PANTHER" id="PTHR31194:SF189">
    <property type="entry name" value="AP2_ERF DOMAIN-CONTAINING PROTEIN"/>
    <property type="match status" value="1"/>
</dbReference>
<reference evidence="8" key="1">
    <citation type="submission" date="2021-05" db="EMBL/GenBank/DDBJ databases">
        <title>The genome of the haptophyte Pavlova lutheri (Diacronema luteri, Pavlovales) - a model for lipid biosynthesis in eukaryotic algae.</title>
        <authorList>
            <person name="Hulatt C.J."/>
            <person name="Posewitz M.C."/>
        </authorList>
    </citation>
    <scope>NUCLEOTIDE SEQUENCE</scope>
    <source>
        <strain evidence="8">NIVA-4/92</strain>
    </source>
</reference>
<dbReference type="Gene3D" id="3.30.730.10">
    <property type="entry name" value="AP2/ERF domain"/>
    <property type="match status" value="2"/>
</dbReference>
<feature type="compositionally biased region" description="Low complexity" evidence="6">
    <location>
        <begin position="160"/>
        <end position="170"/>
    </location>
</feature>
<keyword evidence="3" id="KW-0238">DNA-binding</keyword>
<name>A0A8J5XBB5_DIALT</name>
<organism evidence="8 9">
    <name type="scientific">Diacronema lutheri</name>
    <name type="common">Unicellular marine alga</name>
    <name type="synonym">Monochrysis lutheri</name>
    <dbReference type="NCBI Taxonomy" id="2081491"/>
    <lineage>
        <taxon>Eukaryota</taxon>
        <taxon>Haptista</taxon>
        <taxon>Haptophyta</taxon>
        <taxon>Pavlovophyceae</taxon>
        <taxon>Pavlovales</taxon>
        <taxon>Pavlovaceae</taxon>
        <taxon>Diacronema</taxon>
    </lineage>
</organism>
<dbReference type="SUPFAM" id="SSF54171">
    <property type="entry name" value="DNA-binding domain"/>
    <property type="match status" value="2"/>
</dbReference>
<comment type="caution">
    <text evidence="8">The sequence shown here is derived from an EMBL/GenBank/DDBJ whole genome shotgun (WGS) entry which is preliminary data.</text>
</comment>
<sequence>MDDSSSPGALDIKREPAPSRALALPLPATLAWGGGSSSTAPLVRPQPFVASASRATAPARATHGFTGVYPTSSGANPFQAKISWCMADYYLGAYPTAEAAAKAYDWAARLIGRRLNLPATADLGNSPRTRAASRLREAVAAFMAESRSRAGGKRARRAATDGAGPPAADAEPTRVAKRPRALDLRAPERTPRVQPSAPAAQPRRRRADPTLPPGPRGAAAAAARTAGTPAAAPSRSGKRRAAPEQPEAGATIGRRVKRYIGVATRDHAGRTTSLPWRAQIYVGSGPGYYLGSFRTKLAAAKAYDWAARLIGKKRLNFAADVDLGAPPLHASGSQQLALLVRQRKQREAASMRASANHSVPEAPAAGGANAARATATRGAREARRGESTRAKHARLRSFERRQT</sequence>
<evidence type="ECO:0000256" key="1">
    <source>
        <dbReference type="ARBA" id="ARBA00004123"/>
    </source>
</evidence>
<evidence type="ECO:0000256" key="4">
    <source>
        <dbReference type="ARBA" id="ARBA00023163"/>
    </source>
</evidence>
<dbReference type="PROSITE" id="PS51032">
    <property type="entry name" value="AP2_ERF"/>
    <property type="match status" value="2"/>
</dbReference>
<dbReference type="Proteomes" id="UP000751190">
    <property type="component" value="Unassembled WGS sequence"/>
</dbReference>
<dbReference type="AlphaFoldDB" id="A0A8J5XBB5"/>
<dbReference type="InterPro" id="IPR016177">
    <property type="entry name" value="DNA-bd_dom_sf"/>
</dbReference>
<accession>A0A8J5XBB5</accession>
<feature type="compositionally biased region" description="Low complexity" evidence="6">
    <location>
        <begin position="192"/>
        <end position="201"/>
    </location>
</feature>
<keyword evidence="2" id="KW-0805">Transcription regulation</keyword>
<dbReference type="GO" id="GO:0005634">
    <property type="term" value="C:nucleus"/>
    <property type="evidence" value="ECO:0007669"/>
    <property type="project" value="UniProtKB-SubCell"/>
</dbReference>
<evidence type="ECO:0000256" key="2">
    <source>
        <dbReference type="ARBA" id="ARBA00023015"/>
    </source>
</evidence>
<evidence type="ECO:0000259" key="7">
    <source>
        <dbReference type="PROSITE" id="PS51032"/>
    </source>
</evidence>
<evidence type="ECO:0000313" key="9">
    <source>
        <dbReference type="Proteomes" id="UP000751190"/>
    </source>
</evidence>
<keyword evidence="9" id="KW-1185">Reference proteome</keyword>
<feature type="region of interest" description="Disordered" evidence="6">
    <location>
        <begin position="144"/>
        <end position="253"/>
    </location>
</feature>
<evidence type="ECO:0000256" key="3">
    <source>
        <dbReference type="ARBA" id="ARBA00023125"/>
    </source>
</evidence>
<dbReference type="GO" id="GO:0003677">
    <property type="term" value="F:DNA binding"/>
    <property type="evidence" value="ECO:0007669"/>
    <property type="project" value="UniProtKB-KW"/>
</dbReference>
<evidence type="ECO:0000256" key="5">
    <source>
        <dbReference type="ARBA" id="ARBA00023242"/>
    </source>
</evidence>
<dbReference type="EMBL" id="JAGTXO010000029">
    <property type="protein sequence ID" value="KAG8460964.1"/>
    <property type="molecule type" value="Genomic_DNA"/>
</dbReference>
<feature type="region of interest" description="Disordered" evidence="6">
    <location>
        <begin position="348"/>
        <end position="403"/>
    </location>
</feature>
<keyword evidence="5" id="KW-0539">Nucleus</keyword>
<feature type="compositionally biased region" description="Low complexity" evidence="6">
    <location>
        <begin position="361"/>
        <end position="377"/>
    </location>
</feature>
<keyword evidence="4" id="KW-0804">Transcription</keyword>
<dbReference type="InterPro" id="IPR001471">
    <property type="entry name" value="AP2/ERF_dom"/>
</dbReference>
<dbReference type="GO" id="GO:0003700">
    <property type="term" value="F:DNA-binding transcription factor activity"/>
    <property type="evidence" value="ECO:0007669"/>
    <property type="project" value="InterPro"/>
</dbReference>
<evidence type="ECO:0000256" key="6">
    <source>
        <dbReference type="SAM" id="MobiDB-lite"/>
    </source>
</evidence>
<protein>
    <recommendedName>
        <fullName evidence="7">AP2/ERF domain-containing protein</fullName>
    </recommendedName>
</protein>
<gene>
    <name evidence="8" type="ORF">KFE25_010715</name>
</gene>
<dbReference type="PANTHER" id="PTHR31194">
    <property type="entry name" value="SHN SHINE , DNA BINDING / TRANSCRIPTION FACTOR"/>
    <property type="match status" value="1"/>
</dbReference>
<feature type="domain" description="AP2/ERF" evidence="7">
    <location>
        <begin position="64"/>
        <end position="127"/>
    </location>
</feature>
<evidence type="ECO:0000313" key="8">
    <source>
        <dbReference type="EMBL" id="KAG8460964.1"/>
    </source>
</evidence>
<feature type="compositionally biased region" description="Low complexity" evidence="6">
    <location>
        <begin position="216"/>
        <end position="233"/>
    </location>
</feature>
<dbReference type="InterPro" id="IPR036955">
    <property type="entry name" value="AP2/ERF_dom_sf"/>
</dbReference>
<feature type="compositionally biased region" description="Basic and acidic residues" evidence="6">
    <location>
        <begin position="378"/>
        <end position="389"/>
    </location>
</feature>
<feature type="compositionally biased region" description="Basic and acidic residues" evidence="6">
    <location>
        <begin position="180"/>
        <end position="191"/>
    </location>
</feature>
<feature type="domain" description="AP2/ERF" evidence="7">
    <location>
        <begin position="258"/>
        <end position="326"/>
    </location>
</feature>
<dbReference type="SMART" id="SM00380">
    <property type="entry name" value="AP2"/>
    <property type="match status" value="2"/>
</dbReference>
<dbReference type="InterPro" id="IPR050913">
    <property type="entry name" value="AP2/ERF_ERF"/>
</dbReference>
<proteinExistence type="predicted"/>